<evidence type="ECO:0000313" key="8">
    <source>
        <dbReference type="Proteomes" id="UP000308828"/>
    </source>
</evidence>
<gene>
    <name evidence="7" type="ORF">FAA97_14405</name>
</gene>
<reference evidence="7 8" key="1">
    <citation type="submission" date="2019-04" db="EMBL/GenBank/DDBJ databases">
        <title>Genome sequence of strain shin9-1.</title>
        <authorList>
            <person name="Gao J."/>
            <person name="Sun J."/>
        </authorList>
    </citation>
    <scope>NUCLEOTIDE SEQUENCE [LARGE SCALE GENOMIC DNA]</scope>
    <source>
        <strain evidence="8">shin9-1</strain>
    </source>
</reference>
<evidence type="ECO:0000256" key="5">
    <source>
        <dbReference type="ARBA" id="ARBA00023136"/>
    </source>
</evidence>
<protein>
    <submittedName>
        <fullName evidence="7">Lysoplasmalogenase</fullName>
    </submittedName>
</protein>
<feature type="transmembrane region" description="Helical" evidence="6">
    <location>
        <begin position="131"/>
        <end position="151"/>
    </location>
</feature>
<feature type="transmembrane region" description="Helical" evidence="6">
    <location>
        <begin position="190"/>
        <end position="209"/>
    </location>
</feature>
<dbReference type="PANTHER" id="PTHR31885:SF6">
    <property type="entry name" value="GH04784P"/>
    <property type="match status" value="1"/>
</dbReference>
<evidence type="ECO:0000256" key="3">
    <source>
        <dbReference type="ARBA" id="ARBA00022692"/>
    </source>
</evidence>
<organism evidence="7 8">
    <name type="scientific">Peteryoungia ipomoeae</name>
    <dbReference type="NCBI Taxonomy" id="1210932"/>
    <lineage>
        <taxon>Bacteria</taxon>
        <taxon>Pseudomonadati</taxon>
        <taxon>Pseudomonadota</taxon>
        <taxon>Alphaproteobacteria</taxon>
        <taxon>Hyphomicrobiales</taxon>
        <taxon>Rhizobiaceae</taxon>
        <taxon>Peteryoungia</taxon>
    </lineage>
</organism>
<evidence type="ECO:0000256" key="1">
    <source>
        <dbReference type="ARBA" id="ARBA00004141"/>
    </source>
</evidence>
<comment type="caution">
    <text evidence="7">The sequence shown here is derived from an EMBL/GenBank/DDBJ whole genome shotgun (WGS) entry which is preliminary data.</text>
</comment>
<dbReference type="Proteomes" id="UP000308828">
    <property type="component" value="Unassembled WGS sequence"/>
</dbReference>
<evidence type="ECO:0000256" key="6">
    <source>
        <dbReference type="SAM" id="Phobius"/>
    </source>
</evidence>
<dbReference type="GO" id="GO:0016787">
    <property type="term" value="F:hydrolase activity"/>
    <property type="evidence" value="ECO:0007669"/>
    <property type="project" value="TreeGrafter"/>
</dbReference>
<evidence type="ECO:0000256" key="4">
    <source>
        <dbReference type="ARBA" id="ARBA00022989"/>
    </source>
</evidence>
<proteinExistence type="inferred from homology"/>
<dbReference type="OrthoDB" id="7266492at2"/>
<comment type="subcellular location">
    <subcellularLocation>
        <location evidence="1">Membrane</location>
        <topology evidence="1">Multi-pass membrane protein</topology>
    </subcellularLocation>
</comment>
<sequence>MAMLATGILLLSVALGLGYHLILPRSKTAWRALWKVLPILLLSLYALVQGSHPLLVLALVFAAFGDGFLAFEGERAFLRGVAAFLLCHLTYIALLVLDGGQQPWEGWALAVVLVALAATVVVIARIRISAGWLIGPMLAYTLVILTMLVLATREDALVLAGAGLFVVSDLILVVRRFWTGPGHRHDRVAAHAVWATYFFAQLMLTLGLVEA</sequence>
<accession>A0A4S8P3X8</accession>
<name>A0A4S8P3X8_9HYPH</name>
<dbReference type="GO" id="GO:0016020">
    <property type="term" value="C:membrane"/>
    <property type="evidence" value="ECO:0007669"/>
    <property type="project" value="UniProtKB-SubCell"/>
</dbReference>
<feature type="transmembrane region" description="Helical" evidence="6">
    <location>
        <begin position="76"/>
        <end position="94"/>
    </location>
</feature>
<feature type="transmembrane region" description="Helical" evidence="6">
    <location>
        <begin position="157"/>
        <end position="178"/>
    </location>
</feature>
<keyword evidence="4 6" id="KW-1133">Transmembrane helix</keyword>
<dbReference type="InterPro" id="IPR012506">
    <property type="entry name" value="TMEM86B-like"/>
</dbReference>
<keyword evidence="3 6" id="KW-0812">Transmembrane</keyword>
<dbReference type="Pfam" id="PF07947">
    <property type="entry name" value="YhhN"/>
    <property type="match status" value="1"/>
</dbReference>
<dbReference type="AlphaFoldDB" id="A0A4S8P3X8"/>
<keyword evidence="5 6" id="KW-0472">Membrane</keyword>
<dbReference type="EMBL" id="STGV01000004">
    <property type="protein sequence ID" value="THV22464.1"/>
    <property type="molecule type" value="Genomic_DNA"/>
</dbReference>
<evidence type="ECO:0000256" key="2">
    <source>
        <dbReference type="ARBA" id="ARBA00007375"/>
    </source>
</evidence>
<comment type="similarity">
    <text evidence="2">Belongs to the TMEM86 family.</text>
</comment>
<dbReference type="PANTHER" id="PTHR31885">
    <property type="entry name" value="GH04784P"/>
    <property type="match status" value="1"/>
</dbReference>
<feature type="transmembrane region" description="Helical" evidence="6">
    <location>
        <begin position="106"/>
        <end position="124"/>
    </location>
</feature>
<evidence type="ECO:0000313" key="7">
    <source>
        <dbReference type="EMBL" id="THV22464.1"/>
    </source>
</evidence>
<keyword evidence="8" id="KW-1185">Reference proteome</keyword>
<dbReference type="RefSeq" id="WP_136599232.1">
    <property type="nucleotide sequence ID" value="NZ_STGV01000004.1"/>
</dbReference>